<evidence type="ECO:0000259" key="1">
    <source>
        <dbReference type="Pfam" id="PF04773"/>
    </source>
</evidence>
<feature type="domain" description="FecR protein" evidence="1">
    <location>
        <begin position="200"/>
        <end position="287"/>
    </location>
</feature>
<evidence type="ECO:0000259" key="2">
    <source>
        <dbReference type="Pfam" id="PF16344"/>
    </source>
</evidence>
<dbReference type="Proteomes" id="UP000651112">
    <property type="component" value="Unassembled WGS sequence"/>
</dbReference>
<organism evidence="3 4">
    <name type="scientific">Sphingobacterium chuzhouense</name>
    <dbReference type="NCBI Taxonomy" id="1742264"/>
    <lineage>
        <taxon>Bacteria</taxon>
        <taxon>Pseudomonadati</taxon>
        <taxon>Bacteroidota</taxon>
        <taxon>Sphingobacteriia</taxon>
        <taxon>Sphingobacteriales</taxon>
        <taxon>Sphingobacteriaceae</taxon>
        <taxon>Sphingobacterium</taxon>
    </lineage>
</organism>
<dbReference type="RefSeq" id="WP_190314249.1">
    <property type="nucleotide sequence ID" value="NZ_JACNYL010000003.1"/>
</dbReference>
<dbReference type="Gene3D" id="3.55.50.30">
    <property type="match status" value="1"/>
</dbReference>
<evidence type="ECO:0000313" key="4">
    <source>
        <dbReference type="Proteomes" id="UP000651112"/>
    </source>
</evidence>
<comment type="caution">
    <text evidence="3">The sequence shown here is derived from an EMBL/GenBank/DDBJ whole genome shotgun (WGS) entry which is preliminary data.</text>
</comment>
<dbReference type="Pfam" id="PF04773">
    <property type="entry name" value="FecR"/>
    <property type="match status" value="1"/>
</dbReference>
<reference evidence="3 4" key="1">
    <citation type="submission" date="2020-08" db="EMBL/GenBank/DDBJ databases">
        <title>Sphingobacterium sp. DN00404 isolated from aquaculture water.</title>
        <authorList>
            <person name="Zhang M."/>
        </authorList>
    </citation>
    <scope>NUCLEOTIDE SEQUENCE [LARGE SCALE GENOMIC DNA]</scope>
    <source>
        <strain evidence="3 4">KCTC 42746</strain>
    </source>
</reference>
<dbReference type="InterPro" id="IPR032508">
    <property type="entry name" value="FecR_C"/>
</dbReference>
<evidence type="ECO:0000313" key="3">
    <source>
        <dbReference type="EMBL" id="MBD1422532.1"/>
    </source>
</evidence>
<keyword evidence="4" id="KW-1185">Reference proteome</keyword>
<gene>
    <name evidence="3" type="ORF">H8B21_13225</name>
</gene>
<name>A0ABR7XTP3_9SPHI</name>
<accession>A0ABR7XTP3</accession>
<dbReference type="InterPro" id="IPR012373">
    <property type="entry name" value="Ferrdict_sens_TM"/>
</dbReference>
<dbReference type="PANTHER" id="PTHR30273:SF2">
    <property type="entry name" value="PROTEIN FECR"/>
    <property type="match status" value="1"/>
</dbReference>
<dbReference type="EMBL" id="JACNYL010000003">
    <property type="protein sequence ID" value="MBD1422532.1"/>
    <property type="molecule type" value="Genomic_DNA"/>
</dbReference>
<proteinExistence type="predicted"/>
<dbReference type="Gene3D" id="2.60.120.1440">
    <property type="match status" value="1"/>
</dbReference>
<dbReference type="Pfam" id="PF16344">
    <property type="entry name" value="FecR_C"/>
    <property type="match status" value="1"/>
</dbReference>
<protein>
    <submittedName>
        <fullName evidence="3">FecR domain-containing protein</fullName>
    </submittedName>
</protein>
<dbReference type="InterPro" id="IPR006860">
    <property type="entry name" value="FecR"/>
</dbReference>
<sequence length="408" mass="46177">MLDTQLIAFLIKKYLHNELTTEESLLFREWLNADAENVKLLSELETADKVFTDLSIYNRIAERQKEGTKLTALTEKIKERTRQDEKQPKPIRARSKRALNWIKYAAAILILFSSIYVYIKQTSDVPYPSENHSTHFSDIAPGTNRAILKLPNGKTIDLDNDADGIIADNTTISYADGRKIEIANSSAPQNAIVTLEVPLRGQYHVTLSDGTKVWVNAGSKLHYPLHFEGNQRAVELEGEAYFEVSTDEIPFIVKSKNQTLKVLGTKFNISAYDERKEIITTLVEGKVALGSENIQEAPLVLTPGQQSIFNGKRFSKTKVDVEQFIAWKNGQFYFDGVSPEEAFSQLAKWYDIDIVYEGTTPKFEFFGIIDRGKNLSGVLDILKKSGLNFKLEAQGTHRKLIIQDEQTY</sequence>
<feature type="domain" description="Protein FecR C-terminal" evidence="2">
    <location>
        <begin position="332"/>
        <end position="392"/>
    </location>
</feature>
<dbReference type="PANTHER" id="PTHR30273">
    <property type="entry name" value="PERIPLASMIC SIGNAL SENSOR AND SIGMA FACTOR ACTIVATOR FECR-RELATED"/>
    <property type="match status" value="1"/>
</dbReference>